<protein>
    <submittedName>
        <fullName evidence="2">Uncharacterized protein</fullName>
    </submittedName>
</protein>
<dbReference type="RefSeq" id="XP_070883481.1">
    <property type="nucleotide sequence ID" value="XM_071025756.1"/>
</dbReference>
<dbReference type="GeneID" id="98140828"/>
<organism evidence="2 3">
    <name type="scientific">Aspergillus lucknowensis</name>
    <dbReference type="NCBI Taxonomy" id="176173"/>
    <lineage>
        <taxon>Eukaryota</taxon>
        <taxon>Fungi</taxon>
        <taxon>Dikarya</taxon>
        <taxon>Ascomycota</taxon>
        <taxon>Pezizomycotina</taxon>
        <taxon>Eurotiomycetes</taxon>
        <taxon>Eurotiomycetidae</taxon>
        <taxon>Eurotiales</taxon>
        <taxon>Aspergillaceae</taxon>
        <taxon>Aspergillus</taxon>
        <taxon>Aspergillus subgen. Nidulantes</taxon>
    </lineage>
</organism>
<comment type="caution">
    <text evidence="2">The sequence shown here is derived from an EMBL/GenBank/DDBJ whole genome shotgun (WGS) entry which is preliminary data.</text>
</comment>
<feature type="compositionally biased region" description="Basic and acidic residues" evidence="1">
    <location>
        <begin position="137"/>
        <end position="149"/>
    </location>
</feature>
<gene>
    <name evidence="2" type="ORF">BJX67DRAFT_221428</name>
</gene>
<feature type="region of interest" description="Disordered" evidence="1">
    <location>
        <begin position="1"/>
        <end position="33"/>
    </location>
</feature>
<feature type="region of interest" description="Disordered" evidence="1">
    <location>
        <begin position="96"/>
        <end position="149"/>
    </location>
</feature>
<name>A0ABR4LIZ0_9EURO</name>
<keyword evidence="3" id="KW-1185">Reference proteome</keyword>
<evidence type="ECO:0000256" key="1">
    <source>
        <dbReference type="SAM" id="MobiDB-lite"/>
    </source>
</evidence>
<feature type="region of interest" description="Disordered" evidence="1">
    <location>
        <begin position="199"/>
        <end position="246"/>
    </location>
</feature>
<proteinExistence type="predicted"/>
<feature type="compositionally biased region" description="Basic and acidic residues" evidence="1">
    <location>
        <begin position="199"/>
        <end position="219"/>
    </location>
</feature>
<dbReference type="EMBL" id="JBFXLQ010000040">
    <property type="protein sequence ID" value="KAL2864502.1"/>
    <property type="molecule type" value="Genomic_DNA"/>
</dbReference>
<evidence type="ECO:0000313" key="3">
    <source>
        <dbReference type="Proteomes" id="UP001610432"/>
    </source>
</evidence>
<sequence>MSLDQARRRLNPTVEEVRDETESHNGGTSPEFRVSWPELCTQHESVLSAHARMLQTLGSQVASDPETSRLVSSMLDRTNKLFLQFETAKKHIIPRIIRDPDSSRAPASDSYNSRSNVPPSKGGTGVAQSRRRKRQRLSNDDVEKEAEVREPLLAEAQRLKRKRTGFTVPGDDEDVRDIIPVSLETEDISDEVQRRLEIKEEQRRKRDAGPEKRKRERDNLASNGSSSSLAGTKPRKKFKLSENVNR</sequence>
<reference evidence="2 3" key="1">
    <citation type="submission" date="2024-07" db="EMBL/GenBank/DDBJ databases">
        <title>Section-level genome sequencing and comparative genomics of Aspergillus sections Usti and Cavernicolus.</title>
        <authorList>
            <consortium name="Lawrence Berkeley National Laboratory"/>
            <person name="Nybo J.L."/>
            <person name="Vesth T.C."/>
            <person name="Theobald S."/>
            <person name="Frisvad J.C."/>
            <person name="Larsen T.O."/>
            <person name="Kjaerboelling I."/>
            <person name="Rothschild-Mancinelli K."/>
            <person name="Lyhne E.K."/>
            <person name="Kogle M.E."/>
            <person name="Barry K."/>
            <person name="Clum A."/>
            <person name="Na H."/>
            <person name="Ledsgaard L."/>
            <person name="Lin J."/>
            <person name="Lipzen A."/>
            <person name="Kuo A."/>
            <person name="Riley R."/>
            <person name="Mondo S."/>
            <person name="Labutti K."/>
            <person name="Haridas S."/>
            <person name="Pangalinan J."/>
            <person name="Salamov A.A."/>
            <person name="Simmons B.A."/>
            <person name="Magnuson J.K."/>
            <person name="Chen J."/>
            <person name="Drula E."/>
            <person name="Henrissat B."/>
            <person name="Wiebenga A."/>
            <person name="Lubbers R.J."/>
            <person name="Gomes A.C."/>
            <person name="Macurrencykelacurrency M.R."/>
            <person name="Stajich J."/>
            <person name="Grigoriev I.V."/>
            <person name="Mortensen U.H."/>
            <person name="De Vries R.P."/>
            <person name="Baker S.E."/>
            <person name="Andersen M.R."/>
        </authorList>
    </citation>
    <scope>NUCLEOTIDE SEQUENCE [LARGE SCALE GENOMIC DNA]</scope>
    <source>
        <strain evidence="2 3">CBS 449.75</strain>
    </source>
</reference>
<feature type="compositionally biased region" description="Low complexity" evidence="1">
    <location>
        <begin position="220"/>
        <end position="231"/>
    </location>
</feature>
<dbReference type="Proteomes" id="UP001610432">
    <property type="component" value="Unassembled WGS sequence"/>
</dbReference>
<evidence type="ECO:0000313" key="2">
    <source>
        <dbReference type="EMBL" id="KAL2864502.1"/>
    </source>
</evidence>
<accession>A0ABR4LIZ0</accession>